<sequence length="126" mass="14953">MVLLIKTGRSCHQAINDIWRKFEVEKPLRKKRFGHNPRHLHRLLVVNNLVDVNDFMKCFREDLHRRLLSTNLKMQVDGIEMLHKVLEFLPELFDMLRIEWYTLTVSEAAIFLPCLVEKVSGKLKSL</sequence>
<dbReference type="EMBL" id="JACTNZ010000009">
    <property type="protein sequence ID" value="KAG5531891.1"/>
    <property type="molecule type" value="Genomic_DNA"/>
</dbReference>
<name>A0AAV6IT25_9ERIC</name>
<evidence type="ECO:0000313" key="1">
    <source>
        <dbReference type="EMBL" id="KAG5531891.1"/>
    </source>
</evidence>
<accession>A0AAV6IT25</accession>
<comment type="caution">
    <text evidence="1">The sequence shown here is derived from an EMBL/GenBank/DDBJ whole genome shotgun (WGS) entry which is preliminary data.</text>
</comment>
<evidence type="ECO:0000313" key="2">
    <source>
        <dbReference type="Proteomes" id="UP000823749"/>
    </source>
</evidence>
<organism evidence="1 2">
    <name type="scientific">Rhododendron griersonianum</name>
    <dbReference type="NCBI Taxonomy" id="479676"/>
    <lineage>
        <taxon>Eukaryota</taxon>
        <taxon>Viridiplantae</taxon>
        <taxon>Streptophyta</taxon>
        <taxon>Embryophyta</taxon>
        <taxon>Tracheophyta</taxon>
        <taxon>Spermatophyta</taxon>
        <taxon>Magnoliopsida</taxon>
        <taxon>eudicotyledons</taxon>
        <taxon>Gunneridae</taxon>
        <taxon>Pentapetalae</taxon>
        <taxon>asterids</taxon>
        <taxon>Ericales</taxon>
        <taxon>Ericaceae</taxon>
        <taxon>Ericoideae</taxon>
        <taxon>Rhodoreae</taxon>
        <taxon>Rhododendron</taxon>
    </lineage>
</organism>
<dbReference type="AlphaFoldDB" id="A0AAV6IT25"/>
<reference evidence="1" key="1">
    <citation type="submission" date="2020-08" db="EMBL/GenBank/DDBJ databases">
        <title>Plant Genome Project.</title>
        <authorList>
            <person name="Zhang R.-G."/>
        </authorList>
    </citation>
    <scope>NUCLEOTIDE SEQUENCE</scope>
    <source>
        <strain evidence="1">WSP0</strain>
        <tissue evidence="1">Leaf</tissue>
    </source>
</reference>
<gene>
    <name evidence="1" type="ORF">RHGRI_026487</name>
</gene>
<proteinExistence type="predicted"/>
<dbReference type="Proteomes" id="UP000823749">
    <property type="component" value="Chromosome 9"/>
</dbReference>
<dbReference type="InterPro" id="IPR011989">
    <property type="entry name" value="ARM-like"/>
</dbReference>
<dbReference type="Gene3D" id="1.25.10.10">
    <property type="entry name" value="Leucine-rich Repeat Variant"/>
    <property type="match status" value="1"/>
</dbReference>
<protein>
    <submittedName>
        <fullName evidence="1">Uncharacterized protein</fullName>
    </submittedName>
</protein>
<keyword evidence="2" id="KW-1185">Reference proteome</keyword>